<comment type="function">
    <text evidence="7">Provides the (R)-glutamate required for cell wall biosynthesis.</text>
</comment>
<dbReference type="InterPro" id="IPR018187">
    <property type="entry name" value="Asp/Glu_racemase_AS_1"/>
</dbReference>
<evidence type="ECO:0000256" key="7">
    <source>
        <dbReference type="HAMAP-Rule" id="MF_00258"/>
    </source>
</evidence>
<evidence type="ECO:0000256" key="1">
    <source>
        <dbReference type="ARBA" id="ARBA00001602"/>
    </source>
</evidence>
<evidence type="ECO:0000313" key="9">
    <source>
        <dbReference type="Proteomes" id="UP000886874"/>
    </source>
</evidence>
<dbReference type="Proteomes" id="UP000886874">
    <property type="component" value="Unassembled WGS sequence"/>
</dbReference>
<evidence type="ECO:0000256" key="3">
    <source>
        <dbReference type="ARBA" id="ARBA00022960"/>
    </source>
</evidence>
<accession>A0A9D0Z4X8</accession>
<keyword evidence="5 7" id="KW-0413">Isomerase</keyword>
<dbReference type="GO" id="GO:0071555">
    <property type="term" value="P:cell wall organization"/>
    <property type="evidence" value="ECO:0007669"/>
    <property type="project" value="UniProtKB-KW"/>
</dbReference>
<feature type="binding site" evidence="7">
    <location>
        <begin position="75"/>
        <end position="76"/>
    </location>
    <ligand>
        <name>substrate</name>
    </ligand>
</feature>
<reference evidence="8" key="1">
    <citation type="submission" date="2020-10" db="EMBL/GenBank/DDBJ databases">
        <authorList>
            <person name="Gilroy R."/>
        </authorList>
    </citation>
    <scope>NUCLEOTIDE SEQUENCE</scope>
    <source>
        <strain evidence="8">ChiSjej2B20-13462</strain>
    </source>
</reference>
<dbReference type="GO" id="GO:0008881">
    <property type="term" value="F:glutamate racemase activity"/>
    <property type="evidence" value="ECO:0007669"/>
    <property type="project" value="UniProtKB-UniRule"/>
</dbReference>
<gene>
    <name evidence="7 8" type="primary">murI</name>
    <name evidence="8" type="ORF">IAA67_01965</name>
</gene>
<dbReference type="InterPro" id="IPR015942">
    <property type="entry name" value="Asp/Glu/hydantoin_racemase"/>
</dbReference>
<dbReference type="PROSITE" id="PS00924">
    <property type="entry name" value="ASP_GLU_RACEMASE_2"/>
    <property type="match status" value="1"/>
</dbReference>
<evidence type="ECO:0000256" key="6">
    <source>
        <dbReference type="ARBA" id="ARBA00023316"/>
    </source>
</evidence>
<dbReference type="Pfam" id="PF01177">
    <property type="entry name" value="Asp_Glu_race"/>
    <property type="match status" value="1"/>
</dbReference>
<dbReference type="PANTHER" id="PTHR21198:SF3">
    <property type="entry name" value="GLUTAMATE RACEMASE"/>
    <property type="match status" value="1"/>
</dbReference>
<comment type="catalytic activity">
    <reaction evidence="1 7">
        <text>L-glutamate = D-glutamate</text>
        <dbReference type="Rhea" id="RHEA:12813"/>
        <dbReference type="ChEBI" id="CHEBI:29985"/>
        <dbReference type="ChEBI" id="CHEBI:29986"/>
        <dbReference type="EC" id="5.1.1.3"/>
    </reaction>
</comment>
<reference evidence="8" key="2">
    <citation type="journal article" date="2021" name="PeerJ">
        <title>Extensive microbial diversity within the chicken gut microbiome revealed by metagenomics and culture.</title>
        <authorList>
            <person name="Gilroy R."/>
            <person name="Ravi A."/>
            <person name="Getino M."/>
            <person name="Pursley I."/>
            <person name="Horton D.L."/>
            <person name="Alikhan N.F."/>
            <person name="Baker D."/>
            <person name="Gharbi K."/>
            <person name="Hall N."/>
            <person name="Watson M."/>
            <person name="Adriaenssens E.M."/>
            <person name="Foster-Nyarko E."/>
            <person name="Jarju S."/>
            <person name="Secka A."/>
            <person name="Antonio M."/>
            <person name="Oren A."/>
            <person name="Chaudhuri R.R."/>
            <person name="La Ragione R."/>
            <person name="Hildebrand F."/>
            <person name="Pallen M.J."/>
        </authorList>
    </citation>
    <scope>NUCLEOTIDE SEQUENCE</scope>
    <source>
        <strain evidence="8">ChiSjej2B20-13462</strain>
    </source>
</reference>
<protein>
    <recommendedName>
        <fullName evidence="2 7">Glutamate racemase</fullName>
        <ecNumber evidence="2 7">5.1.1.3</ecNumber>
    </recommendedName>
</protein>
<feature type="binding site" evidence="7">
    <location>
        <begin position="43"/>
        <end position="44"/>
    </location>
    <ligand>
        <name>substrate</name>
    </ligand>
</feature>
<dbReference type="HAMAP" id="MF_00258">
    <property type="entry name" value="Glu_racemase"/>
    <property type="match status" value="1"/>
</dbReference>
<dbReference type="InterPro" id="IPR004391">
    <property type="entry name" value="Glu_race"/>
</dbReference>
<evidence type="ECO:0000313" key="8">
    <source>
        <dbReference type="EMBL" id="HIQ69083.1"/>
    </source>
</evidence>
<sequence length="258" mass="28228">MPCTDPIGVFDSGLGGISVLRALRLRLPGEDFLYYGDSRRAPYGDKPLEAVQALCDDAVQWLLHRGVKAVVIACNTATAAAAAQLRARYPYVPIIGTEPALKPAAERHPGGHILVMATERTLHEEKYHLLSQQFETRARVDAIPCPGLMEFVEQGIFSGPKLKAYLRAHLGPHLDRPVDAVVLGCTHYPFLRSAIRQIVGPDPEILDGSDGIARQTQRRLALLGLQNPRSDGGSVTLCNSLDDPAMLQRMDQLLNRPL</sequence>
<comment type="similarity">
    <text evidence="7">Belongs to the aspartate/glutamate racemases family.</text>
</comment>
<dbReference type="EMBL" id="DVFN01000027">
    <property type="protein sequence ID" value="HIQ69083.1"/>
    <property type="molecule type" value="Genomic_DNA"/>
</dbReference>
<feature type="active site" description="Proton donor/acceptor" evidence="7">
    <location>
        <position position="185"/>
    </location>
</feature>
<dbReference type="NCBIfam" id="TIGR00067">
    <property type="entry name" value="glut_race"/>
    <property type="match status" value="1"/>
</dbReference>
<dbReference type="EC" id="5.1.1.3" evidence="2 7"/>
<proteinExistence type="inferred from homology"/>
<comment type="pathway">
    <text evidence="7">Cell wall biogenesis; peptidoglycan biosynthesis.</text>
</comment>
<keyword evidence="4 7" id="KW-0573">Peptidoglycan synthesis</keyword>
<dbReference type="InterPro" id="IPR033134">
    <property type="entry name" value="Asp/Glu_racemase_AS_2"/>
</dbReference>
<evidence type="ECO:0000256" key="2">
    <source>
        <dbReference type="ARBA" id="ARBA00013090"/>
    </source>
</evidence>
<keyword evidence="6 7" id="KW-0961">Cell wall biogenesis/degradation</keyword>
<dbReference type="Gene3D" id="3.40.50.1860">
    <property type="match status" value="2"/>
</dbReference>
<organism evidence="8 9">
    <name type="scientific">Candidatus Avoscillospira stercorigallinarum</name>
    <dbReference type="NCBI Taxonomy" id="2840708"/>
    <lineage>
        <taxon>Bacteria</taxon>
        <taxon>Bacillati</taxon>
        <taxon>Bacillota</taxon>
        <taxon>Clostridia</taxon>
        <taxon>Eubacteriales</taxon>
        <taxon>Oscillospiraceae</taxon>
        <taxon>Oscillospiraceae incertae sedis</taxon>
        <taxon>Candidatus Avoscillospira</taxon>
    </lineage>
</organism>
<dbReference type="PROSITE" id="PS00923">
    <property type="entry name" value="ASP_GLU_RACEMASE_1"/>
    <property type="match status" value="1"/>
</dbReference>
<dbReference type="AlphaFoldDB" id="A0A9D0Z4X8"/>
<feature type="binding site" evidence="7">
    <location>
        <begin position="11"/>
        <end position="12"/>
    </location>
    <ligand>
        <name>substrate</name>
    </ligand>
</feature>
<feature type="active site" description="Proton donor/acceptor" evidence="7">
    <location>
        <position position="74"/>
    </location>
</feature>
<dbReference type="FunFam" id="3.40.50.1860:FF:000001">
    <property type="entry name" value="Glutamate racemase"/>
    <property type="match status" value="1"/>
</dbReference>
<name>A0A9D0Z4X8_9FIRM</name>
<dbReference type="SUPFAM" id="SSF53681">
    <property type="entry name" value="Aspartate/glutamate racemase"/>
    <property type="match status" value="2"/>
</dbReference>
<dbReference type="GO" id="GO:0009252">
    <property type="term" value="P:peptidoglycan biosynthetic process"/>
    <property type="evidence" value="ECO:0007669"/>
    <property type="project" value="UniProtKB-UniRule"/>
</dbReference>
<dbReference type="InterPro" id="IPR001920">
    <property type="entry name" value="Asp/Glu_race"/>
</dbReference>
<feature type="binding site" evidence="7">
    <location>
        <begin position="186"/>
        <end position="187"/>
    </location>
    <ligand>
        <name>substrate</name>
    </ligand>
</feature>
<evidence type="ECO:0000256" key="4">
    <source>
        <dbReference type="ARBA" id="ARBA00022984"/>
    </source>
</evidence>
<keyword evidence="3 7" id="KW-0133">Cell shape</keyword>
<dbReference type="PANTHER" id="PTHR21198">
    <property type="entry name" value="GLUTAMATE RACEMASE"/>
    <property type="match status" value="1"/>
</dbReference>
<comment type="caution">
    <text evidence="8">The sequence shown here is derived from an EMBL/GenBank/DDBJ whole genome shotgun (WGS) entry which is preliminary data.</text>
</comment>
<evidence type="ECO:0000256" key="5">
    <source>
        <dbReference type="ARBA" id="ARBA00023235"/>
    </source>
</evidence>
<dbReference type="GO" id="GO:0008360">
    <property type="term" value="P:regulation of cell shape"/>
    <property type="evidence" value="ECO:0007669"/>
    <property type="project" value="UniProtKB-KW"/>
</dbReference>